<dbReference type="InterPro" id="IPR039424">
    <property type="entry name" value="SBP_5"/>
</dbReference>
<evidence type="ECO:0000256" key="4">
    <source>
        <dbReference type="SAM" id="MobiDB-lite"/>
    </source>
</evidence>
<feature type="region of interest" description="Disordered" evidence="4">
    <location>
        <begin position="8"/>
        <end position="51"/>
    </location>
</feature>
<proteinExistence type="inferred from homology"/>
<dbReference type="PANTHER" id="PTHR30290:SF9">
    <property type="entry name" value="OLIGOPEPTIDE-BINDING PROTEIN APPA"/>
    <property type="match status" value="1"/>
</dbReference>
<organism evidence="6 7">
    <name type="scientific">Candidatus Halobonum tyrrellensis G22</name>
    <dbReference type="NCBI Taxonomy" id="1324957"/>
    <lineage>
        <taxon>Archaea</taxon>
        <taxon>Methanobacteriati</taxon>
        <taxon>Methanobacteriota</taxon>
        <taxon>Stenosarchaea group</taxon>
        <taxon>Halobacteria</taxon>
        <taxon>Halobacteriales</taxon>
        <taxon>Haloferacaceae</taxon>
        <taxon>Candidatus Halobonum</taxon>
    </lineage>
</organism>
<comment type="similarity">
    <text evidence="1">Belongs to the bacterial solute-binding protein 5 family.</text>
</comment>
<dbReference type="Gene3D" id="3.90.76.10">
    <property type="entry name" value="Dipeptide-binding Protein, Domain 1"/>
    <property type="match status" value="1"/>
</dbReference>
<feature type="domain" description="Solute-binding protein family 5" evidence="5">
    <location>
        <begin position="102"/>
        <end position="480"/>
    </location>
</feature>
<dbReference type="GO" id="GO:0015833">
    <property type="term" value="P:peptide transport"/>
    <property type="evidence" value="ECO:0007669"/>
    <property type="project" value="TreeGrafter"/>
</dbReference>
<evidence type="ECO:0000256" key="3">
    <source>
        <dbReference type="ARBA" id="ARBA00022729"/>
    </source>
</evidence>
<dbReference type="AlphaFoldDB" id="V4IUX6"/>
<dbReference type="eggNOG" id="arCOG01534">
    <property type="taxonomic scope" value="Archaea"/>
</dbReference>
<gene>
    <name evidence="6" type="ORF">K933_15847</name>
</gene>
<dbReference type="Proteomes" id="UP000017840">
    <property type="component" value="Unassembled WGS sequence"/>
</dbReference>
<dbReference type="GO" id="GO:1904680">
    <property type="term" value="F:peptide transmembrane transporter activity"/>
    <property type="evidence" value="ECO:0007669"/>
    <property type="project" value="TreeGrafter"/>
</dbReference>
<evidence type="ECO:0000256" key="1">
    <source>
        <dbReference type="ARBA" id="ARBA00005695"/>
    </source>
</evidence>
<accession>V4IUX6</accession>
<feature type="compositionally biased region" description="Gly residues" evidence="4">
    <location>
        <begin position="24"/>
        <end position="45"/>
    </location>
</feature>
<name>V4IUX6_9EURY</name>
<dbReference type="SUPFAM" id="SSF53850">
    <property type="entry name" value="Periplasmic binding protein-like II"/>
    <property type="match status" value="1"/>
</dbReference>
<dbReference type="InterPro" id="IPR000914">
    <property type="entry name" value="SBP_5_dom"/>
</dbReference>
<keyword evidence="3" id="KW-0732">Signal</keyword>
<reference evidence="6 7" key="1">
    <citation type="journal article" date="2013" name="Genome Announc.">
        <title>Draft Genome Sequence of 'Candidatus Halobonum tyrrellensis' Strain G22, Isolated from the Hypersaline Waters of Lake Tyrrell, Australia.</title>
        <authorList>
            <person name="Ugalde J.A."/>
            <person name="Narasingarao P."/>
            <person name="Kuo S."/>
            <person name="Podell S."/>
            <person name="Allen E.E."/>
        </authorList>
    </citation>
    <scope>NUCLEOTIDE SEQUENCE [LARGE SCALE GENOMIC DNA]</scope>
    <source>
        <strain evidence="6 7">G22</strain>
    </source>
</reference>
<evidence type="ECO:0000313" key="6">
    <source>
        <dbReference type="EMBL" id="ESP87007.1"/>
    </source>
</evidence>
<protein>
    <submittedName>
        <fullName evidence="6">Family 5 extracellular solute-binding protein</fullName>
    </submittedName>
</protein>
<feature type="compositionally biased region" description="Polar residues" evidence="4">
    <location>
        <begin position="10"/>
        <end position="21"/>
    </location>
</feature>
<keyword evidence="7" id="KW-1185">Reference proteome</keyword>
<evidence type="ECO:0000259" key="5">
    <source>
        <dbReference type="Pfam" id="PF00496"/>
    </source>
</evidence>
<evidence type="ECO:0000313" key="7">
    <source>
        <dbReference type="Proteomes" id="UP000017840"/>
    </source>
</evidence>
<evidence type="ECO:0000256" key="2">
    <source>
        <dbReference type="ARBA" id="ARBA00022448"/>
    </source>
</evidence>
<dbReference type="STRING" id="1324957.K933_15847"/>
<dbReference type="Pfam" id="PF00496">
    <property type="entry name" value="SBP_bac_5"/>
    <property type="match status" value="1"/>
</dbReference>
<comment type="caution">
    <text evidence="6">The sequence shown here is derived from an EMBL/GenBank/DDBJ whole genome shotgun (WGS) entry which is preliminary data.</text>
</comment>
<dbReference type="Gene3D" id="3.10.105.10">
    <property type="entry name" value="Dipeptide-binding Protein, Domain 3"/>
    <property type="match status" value="1"/>
</dbReference>
<keyword evidence="2" id="KW-0813">Transport</keyword>
<sequence>MATILAGCASVSNGDDSSGEQSTMGGGSDSTGTTGTGSEDGGSDGGSLVEPRFDFVGGRTPTDVQMNPWNLANFGHTYHIYWTTPIASAYADGTIASDYLEDMTADGNELALTFPDGWTFWNGRDLTAEDFYVQMEIERFQDPEASQFESVELTDDSTVTLTFKADVTPNLMKAAMVGKYQITPRWIYNDYLTRYQEASGSEDRSAVTEELLQMTVPVEQFVDEGLGNGLYQIDSFGSAETLASKYEDHPYADRTNVPETRIIPVGDNTESLATNNELDRVSWIRERQRQQYPEDLQNQQQIKWFRTQKFILNWTNPHLANRSVRRAIISAIDLPSITAAARRYIAEPTQVQTGLRSSIHDQYLGSDFVDQLIDYPVETDTETAASYMEQAGYSQQNGTWTSPDGETVSLDILTRTQTGQAQPTQVMSDQLNTFGIETNVNAVGENYYTKLQEWDFDMGWVWHVARALWHPVAYFSNDFYGVKADDVGSDGPGPTGVPDTVTIPEEVGAKEVSGSGVEFNPAELMNELPSSTSQDQVVERTRTLSQWFNYDLPAIVYMQENTGYAGDSAHFTFPGDDKKLDTNYPGRVAWMKGWISGQTE</sequence>
<dbReference type="PANTHER" id="PTHR30290">
    <property type="entry name" value="PERIPLASMIC BINDING COMPONENT OF ABC TRANSPORTER"/>
    <property type="match status" value="1"/>
</dbReference>
<dbReference type="EMBL" id="ASGZ01000064">
    <property type="protein sequence ID" value="ESP87007.1"/>
    <property type="molecule type" value="Genomic_DNA"/>
</dbReference>